<sequence>MSSTAGSYCLNSDIIHEICMVLVESLDKPPSQPHTGNPTPSDAVVSSIRTLHSLAQVSRQCYLVVRPLLYAKICLWRADQITLLFRTLVHTPEVAGLINTITVFEPFNWITPSTTTTLSSPSTLEPGLPTSNFTPAMPRHGKQLWGNVYSRKPALAARFDREAPGTRDTTLYLLLVFHRLPALQTLRYNSYFRDEAKPTAHWIFTSLVQSLGRRAARKLFPNLKHLSISGLTCLGWAGFLARILDLPMLKDLSLLAPGTCYSRLFTPSYASTTLRALRITSPFALDNLTNLIGAVQRLEVLNYTIHLVGLMYSEYIDPIMQAVDAHKHTLTELALKPGRTLGDGESAGPTQHSFAAYERLQTLELFDVFVLPAAASYSHNPPTGAPVPLSALLPRSLKTLEIHGIARPPSVECLWDSLRSLSSSVGDCNCDCEGEGELGGTGVAFPFLQSITLHAHSHRRELWLVDGFPDRARELAGLFGVNKAQFTYETFSDVAFRGLECVGRCGCAHLGVQEETRWPRPEWLV</sequence>
<dbReference type="GeneID" id="38114107"/>
<reference evidence="1 2" key="1">
    <citation type="journal article" date="2018" name="IMA Fungus">
        <title>IMA Genome-F 9: Draft genome sequence of Annulohypoxylon stygium, Aspergillus mulundensis, Berkeleyomyces basicola (syn. Thielaviopsis basicola), Ceratocystis smalleyi, two Cercospora beticola strains, Coleophoma cylindrospora, Fusarium fracticaudum, Phialophora cf. hyalina, and Morchella septimelata.</title>
        <authorList>
            <person name="Wingfield B.D."/>
            <person name="Bills G.F."/>
            <person name="Dong Y."/>
            <person name="Huang W."/>
            <person name="Nel W.J."/>
            <person name="Swalarsk-Parry B.S."/>
            <person name="Vaghefi N."/>
            <person name="Wilken P.M."/>
            <person name="An Z."/>
            <person name="de Beer Z.W."/>
            <person name="De Vos L."/>
            <person name="Chen L."/>
            <person name="Duong T.A."/>
            <person name="Gao Y."/>
            <person name="Hammerbacher A."/>
            <person name="Kikkert J.R."/>
            <person name="Li Y."/>
            <person name="Li H."/>
            <person name="Li K."/>
            <person name="Li Q."/>
            <person name="Liu X."/>
            <person name="Ma X."/>
            <person name="Naidoo K."/>
            <person name="Pethybridge S.J."/>
            <person name="Sun J."/>
            <person name="Steenkamp E.T."/>
            <person name="van der Nest M.A."/>
            <person name="van Wyk S."/>
            <person name="Wingfield M.J."/>
            <person name="Xiong C."/>
            <person name="Yue Q."/>
            <person name="Zhang X."/>
        </authorList>
    </citation>
    <scope>NUCLEOTIDE SEQUENCE [LARGE SCALE GENOMIC DNA]</scope>
    <source>
        <strain evidence="1 2">DSM 5745</strain>
    </source>
</reference>
<dbReference type="RefSeq" id="XP_026606619.1">
    <property type="nucleotide sequence ID" value="XM_026745753.1"/>
</dbReference>
<dbReference type="SUPFAM" id="SSF52047">
    <property type="entry name" value="RNI-like"/>
    <property type="match status" value="1"/>
</dbReference>
<dbReference type="Proteomes" id="UP000256690">
    <property type="component" value="Unassembled WGS sequence"/>
</dbReference>
<organism evidence="1 2">
    <name type="scientific">Aspergillus mulundensis</name>
    <dbReference type="NCBI Taxonomy" id="1810919"/>
    <lineage>
        <taxon>Eukaryota</taxon>
        <taxon>Fungi</taxon>
        <taxon>Dikarya</taxon>
        <taxon>Ascomycota</taxon>
        <taxon>Pezizomycotina</taxon>
        <taxon>Eurotiomycetes</taxon>
        <taxon>Eurotiomycetidae</taxon>
        <taxon>Eurotiales</taxon>
        <taxon>Aspergillaceae</taxon>
        <taxon>Aspergillus</taxon>
        <taxon>Aspergillus subgen. Nidulantes</taxon>
    </lineage>
</organism>
<evidence type="ECO:0000313" key="2">
    <source>
        <dbReference type="Proteomes" id="UP000256690"/>
    </source>
</evidence>
<proteinExistence type="predicted"/>
<accession>A0A3D8SL82</accession>
<dbReference type="EMBL" id="PVWQ01000003">
    <property type="protein sequence ID" value="RDW87095.1"/>
    <property type="molecule type" value="Genomic_DNA"/>
</dbReference>
<evidence type="ECO:0000313" key="1">
    <source>
        <dbReference type="EMBL" id="RDW87095.1"/>
    </source>
</evidence>
<keyword evidence="2" id="KW-1185">Reference proteome</keyword>
<protein>
    <submittedName>
        <fullName evidence="1">Uncharacterized protein</fullName>
    </submittedName>
</protein>
<name>A0A3D8SL82_9EURO</name>
<dbReference type="AlphaFoldDB" id="A0A3D8SL82"/>
<gene>
    <name evidence="1" type="ORF">DSM5745_03737</name>
</gene>
<comment type="caution">
    <text evidence="1">The sequence shown here is derived from an EMBL/GenBank/DDBJ whole genome shotgun (WGS) entry which is preliminary data.</text>
</comment>